<organism evidence="2">
    <name type="scientific">freshwater metagenome</name>
    <dbReference type="NCBI Taxonomy" id="449393"/>
    <lineage>
        <taxon>unclassified sequences</taxon>
        <taxon>metagenomes</taxon>
        <taxon>ecological metagenomes</taxon>
    </lineage>
</organism>
<reference evidence="2" key="1">
    <citation type="submission" date="2020-05" db="EMBL/GenBank/DDBJ databases">
        <authorList>
            <person name="Chiriac C."/>
            <person name="Salcher M."/>
            <person name="Ghai R."/>
            <person name="Kavagutti S V."/>
        </authorList>
    </citation>
    <scope>NUCLEOTIDE SEQUENCE</scope>
</reference>
<gene>
    <name evidence="2" type="ORF">UFOPK3444_00148</name>
</gene>
<protein>
    <submittedName>
        <fullName evidence="2">Unannotated protein</fullName>
    </submittedName>
</protein>
<proteinExistence type="predicted"/>
<sequence>MIGLVVVMLVLLAVVTFIGAPIYQDAADGRRGDKADVQSSDLDQLEAERDAKLREIRDAELDWRTGKLSEADWQQLDAELRSDAAAILHRVEAEGVKKPSEQ</sequence>
<accession>A0A6J7CUX8</accession>
<keyword evidence="1" id="KW-0175">Coiled coil</keyword>
<name>A0A6J7CUX8_9ZZZZ</name>
<evidence type="ECO:0000256" key="1">
    <source>
        <dbReference type="SAM" id="Coils"/>
    </source>
</evidence>
<dbReference type="AlphaFoldDB" id="A0A6J7CUX8"/>
<dbReference type="EMBL" id="CAFBLU010000002">
    <property type="protein sequence ID" value="CAB4860608.1"/>
    <property type="molecule type" value="Genomic_DNA"/>
</dbReference>
<feature type="coiled-coil region" evidence="1">
    <location>
        <begin position="35"/>
        <end position="62"/>
    </location>
</feature>
<evidence type="ECO:0000313" key="2">
    <source>
        <dbReference type="EMBL" id="CAB4860608.1"/>
    </source>
</evidence>